<dbReference type="PROSITE" id="PS50850">
    <property type="entry name" value="MFS"/>
    <property type="match status" value="1"/>
</dbReference>
<dbReference type="PANTHER" id="PTHR23502:SF21">
    <property type="entry name" value="DITYROSINE TRANSPORTER 1"/>
    <property type="match status" value="1"/>
</dbReference>
<dbReference type="InterPro" id="IPR020846">
    <property type="entry name" value="MFS_dom"/>
</dbReference>
<keyword evidence="3 5" id="KW-1133">Transmembrane helix</keyword>
<gene>
    <name evidence="7" type="primary">NDAI0C05670</name>
    <name evidence="7" type="ordered locus">NDAI_0C05670</name>
</gene>
<evidence type="ECO:0000256" key="5">
    <source>
        <dbReference type="SAM" id="Phobius"/>
    </source>
</evidence>
<evidence type="ECO:0000256" key="3">
    <source>
        <dbReference type="ARBA" id="ARBA00022989"/>
    </source>
</evidence>
<dbReference type="GO" id="GO:0030476">
    <property type="term" value="P:ascospore wall assembly"/>
    <property type="evidence" value="ECO:0007669"/>
    <property type="project" value="EnsemblFungi"/>
</dbReference>
<keyword evidence="8" id="KW-1185">Reference proteome</keyword>
<dbReference type="Pfam" id="PF07690">
    <property type="entry name" value="MFS_1"/>
    <property type="match status" value="1"/>
</dbReference>
<feature type="transmembrane region" description="Helical" evidence="5">
    <location>
        <begin position="187"/>
        <end position="210"/>
    </location>
</feature>
<dbReference type="EMBL" id="HE580269">
    <property type="protein sequence ID" value="CCD24226.1"/>
    <property type="molecule type" value="Genomic_DNA"/>
</dbReference>
<dbReference type="InterPro" id="IPR036259">
    <property type="entry name" value="MFS_trans_sf"/>
</dbReference>
<dbReference type="KEGG" id="ndi:NDAI_0C05670"/>
<feature type="domain" description="Major facilitator superfamily (MFS) profile" evidence="6">
    <location>
        <begin position="34"/>
        <end position="494"/>
    </location>
</feature>
<feature type="transmembrane region" description="Helical" evidence="5">
    <location>
        <begin position="73"/>
        <end position="92"/>
    </location>
</feature>
<keyword evidence="4 5" id="KW-0472">Membrane</keyword>
<feature type="transmembrane region" description="Helical" evidence="5">
    <location>
        <begin position="124"/>
        <end position="147"/>
    </location>
</feature>
<dbReference type="OrthoDB" id="3066029at2759"/>
<feature type="transmembrane region" description="Helical" evidence="5">
    <location>
        <begin position="467"/>
        <end position="491"/>
    </location>
</feature>
<evidence type="ECO:0000313" key="8">
    <source>
        <dbReference type="Proteomes" id="UP000000689"/>
    </source>
</evidence>
<organism evidence="7 8">
    <name type="scientific">Naumovozyma dairenensis (strain ATCC 10597 / BCRC 20456 / CBS 421 / NBRC 0211 / NRRL Y-12639)</name>
    <name type="common">Saccharomyces dairenensis</name>
    <dbReference type="NCBI Taxonomy" id="1071378"/>
    <lineage>
        <taxon>Eukaryota</taxon>
        <taxon>Fungi</taxon>
        <taxon>Dikarya</taxon>
        <taxon>Ascomycota</taxon>
        <taxon>Saccharomycotina</taxon>
        <taxon>Saccharomycetes</taxon>
        <taxon>Saccharomycetales</taxon>
        <taxon>Saccharomycetaceae</taxon>
        <taxon>Naumovozyma</taxon>
    </lineage>
</organism>
<feature type="transmembrane region" description="Helical" evidence="5">
    <location>
        <begin position="31"/>
        <end position="53"/>
    </location>
</feature>
<dbReference type="GeneID" id="11496576"/>
<evidence type="ECO:0000259" key="6">
    <source>
        <dbReference type="PROSITE" id="PS50850"/>
    </source>
</evidence>
<dbReference type="GO" id="GO:0005886">
    <property type="term" value="C:plasma membrane"/>
    <property type="evidence" value="ECO:0007669"/>
    <property type="project" value="TreeGrafter"/>
</dbReference>
<evidence type="ECO:0000256" key="2">
    <source>
        <dbReference type="ARBA" id="ARBA00022692"/>
    </source>
</evidence>
<dbReference type="GO" id="GO:0005275">
    <property type="term" value="F:amine transmembrane transporter activity"/>
    <property type="evidence" value="ECO:0007669"/>
    <property type="project" value="EnsemblFungi"/>
</dbReference>
<sequence length="500" mass="55473">MSSSEETKEKIEVQNEQVEIVPYTCFTRGQIFLIFAIVIYIGFLGPMSGNIYIPALPLLQNEFKVNSTTINATVSVFMAVFSVGPLFWGLFADFGGRKILYIISISIMIAANVILAAVPSHIGALFAMRVVQAFGSSSVITLGAGTVTDITPPKHRGKAIAYFMMGPNIGPVIAPIIAGLILMKGDYWRWLFGFTAIMSGIGLFAIIIFLPETLRCIVGNYDPRWRKTEYLAVTTEKVEDIELVSEQPTTRRPSWPFFSDIGLQKPRSTSDEFKTRYPKPPKTGLKTYWQLIKCPPVLIASVSTSLLFTNYYAFSVSFAHYLARDYHLSPLKIGACYVCPGISMLVGSQVGGHLSDYLRSRWLKRHEAETFPLEYRLVLHIFGILMNTAGCIGFGFSISFHYHLALILMFSGLMAFGMTWCSNTTMTYLTELMTNKAAATIALSSFFRNVGAAISSAIIITLCDQMGVGWCFMGLGLVNIMSLVLIIYLICTGKGRQRKR</sequence>
<feature type="transmembrane region" description="Helical" evidence="5">
    <location>
        <begin position="159"/>
        <end position="181"/>
    </location>
</feature>
<dbReference type="AlphaFoldDB" id="G0W8W5"/>
<dbReference type="Proteomes" id="UP000000689">
    <property type="component" value="Chromosome 3"/>
</dbReference>
<dbReference type="RefSeq" id="XP_003669469.1">
    <property type="nucleotide sequence ID" value="XM_003669421.1"/>
</dbReference>
<dbReference type="OMA" id="FQAFGSC"/>
<dbReference type="GO" id="GO:0005628">
    <property type="term" value="C:prospore membrane"/>
    <property type="evidence" value="ECO:0007669"/>
    <property type="project" value="EnsemblFungi"/>
</dbReference>
<dbReference type="PANTHER" id="PTHR23502">
    <property type="entry name" value="MAJOR FACILITATOR SUPERFAMILY"/>
    <property type="match status" value="1"/>
</dbReference>
<feature type="transmembrane region" description="Helical" evidence="5">
    <location>
        <begin position="296"/>
        <end position="314"/>
    </location>
</feature>
<protein>
    <recommendedName>
        <fullName evidence="6">Major facilitator superfamily (MFS) profile domain-containing protein</fullName>
    </recommendedName>
</protein>
<comment type="subcellular location">
    <subcellularLocation>
        <location evidence="1">Membrane</location>
        <topology evidence="1">Multi-pass membrane protein</topology>
    </subcellularLocation>
</comment>
<dbReference type="HOGENOM" id="CLU_008455_8_7_1"/>
<dbReference type="Gene3D" id="1.20.1720.10">
    <property type="entry name" value="Multidrug resistance protein D"/>
    <property type="match status" value="1"/>
</dbReference>
<feature type="transmembrane region" description="Helical" evidence="5">
    <location>
        <begin position="99"/>
        <end position="118"/>
    </location>
</feature>
<evidence type="ECO:0000313" key="7">
    <source>
        <dbReference type="EMBL" id="CCD24226.1"/>
    </source>
</evidence>
<feature type="transmembrane region" description="Helical" evidence="5">
    <location>
        <begin position="334"/>
        <end position="354"/>
    </location>
</feature>
<dbReference type="SUPFAM" id="SSF103473">
    <property type="entry name" value="MFS general substrate transporter"/>
    <property type="match status" value="1"/>
</dbReference>
<feature type="transmembrane region" description="Helical" evidence="5">
    <location>
        <begin position="402"/>
        <end position="421"/>
    </location>
</feature>
<dbReference type="InterPro" id="IPR011701">
    <property type="entry name" value="MFS"/>
</dbReference>
<accession>G0W8W5</accession>
<keyword evidence="2 5" id="KW-0812">Transmembrane</keyword>
<feature type="transmembrane region" description="Helical" evidence="5">
    <location>
        <begin position="375"/>
        <end position="396"/>
    </location>
</feature>
<evidence type="ECO:0000256" key="1">
    <source>
        <dbReference type="ARBA" id="ARBA00004141"/>
    </source>
</evidence>
<evidence type="ECO:0000256" key="4">
    <source>
        <dbReference type="ARBA" id="ARBA00023136"/>
    </source>
</evidence>
<proteinExistence type="predicted"/>
<feature type="transmembrane region" description="Helical" evidence="5">
    <location>
        <begin position="441"/>
        <end position="461"/>
    </location>
</feature>
<dbReference type="Gene3D" id="1.20.1250.20">
    <property type="entry name" value="MFS general substrate transporter like domains"/>
    <property type="match status" value="1"/>
</dbReference>
<dbReference type="eggNOG" id="KOG0255">
    <property type="taxonomic scope" value="Eukaryota"/>
</dbReference>
<reference evidence="7 8" key="1">
    <citation type="journal article" date="2011" name="Proc. Natl. Acad. Sci. U.S.A.">
        <title>Evolutionary erosion of yeast sex chromosomes by mating-type switching accidents.</title>
        <authorList>
            <person name="Gordon J.L."/>
            <person name="Armisen D."/>
            <person name="Proux-Wera E."/>
            <person name="Oheigeartaigh S.S."/>
            <person name="Byrne K.P."/>
            <person name="Wolfe K.H."/>
        </authorList>
    </citation>
    <scope>NUCLEOTIDE SEQUENCE [LARGE SCALE GENOMIC DNA]</scope>
    <source>
        <strain evidence="8">ATCC 10597 / BCRC 20456 / CBS 421 / NBRC 0211 / NRRL Y-12639</strain>
    </source>
</reference>
<name>G0W8W5_NAUDC</name>